<accession>A0A4Y2JKB3</accession>
<dbReference type="OrthoDB" id="10042427at2759"/>
<name>A0A4Y2JKB3_ARAVE</name>
<keyword evidence="2" id="KW-1185">Reference proteome</keyword>
<evidence type="ECO:0000313" key="1">
    <source>
        <dbReference type="EMBL" id="GBM90295.1"/>
    </source>
</evidence>
<dbReference type="Proteomes" id="UP000499080">
    <property type="component" value="Unassembled WGS sequence"/>
</dbReference>
<comment type="caution">
    <text evidence="1">The sequence shown here is derived from an EMBL/GenBank/DDBJ whole genome shotgun (WGS) entry which is preliminary data.</text>
</comment>
<dbReference type="InterPro" id="IPR036397">
    <property type="entry name" value="RNaseH_sf"/>
</dbReference>
<reference evidence="1 2" key="1">
    <citation type="journal article" date="2019" name="Sci. Rep.">
        <title>Orb-weaving spider Araneus ventricosus genome elucidates the spidroin gene catalogue.</title>
        <authorList>
            <person name="Kono N."/>
            <person name="Nakamura H."/>
            <person name="Ohtoshi R."/>
            <person name="Moran D.A.P."/>
            <person name="Shinohara A."/>
            <person name="Yoshida Y."/>
            <person name="Fujiwara M."/>
            <person name="Mori M."/>
            <person name="Tomita M."/>
            <person name="Arakawa K."/>
        </authorList>
    </citation>
    <scope>NUCLEOTIDE SEQUENCE [LARGE SCALE GENOMIC DNA]</scope>
</reference>
<feature type="non-terminal residue" evidence="1">
    <location>
        <position position="77"/>
    </location>
</feature>
<organism evidence="1 2">
    <name type="scientific">Araneus ventricosus</name>
    <name type="common">Orbweaver spider</name>
    <name type="synonym">Epeira ventricosa</name>
    <dbReference type="NCBI Taxonomy" id="182803"/>
    <lineage>
        <taxon>Eukaryota</taxon>
        <taxon>Metazoa</taxon>
        <taxon>Ecdysozoa</taxon>
        <taxon>Arthropoda</taxon>
        <taxon>Chelicerata</taxon>
        <taxon>Arachnida</taxon>
        <taxon>Araneae</taxon>
        <taxon>Araneomorphae</taxon>
        <taxon>Entelegynae</taxon>
        <taxon>Araneoidea</taxon>
        <taxon>Araneidae</taxon>
        <taxon>Araneus</taxon>
    </lineage>
</organism>
<protein>
    <submittedName>
        <fullName evidence="1">Uncharacterized protein</fullName>
    </submittedName>
</protein>
<evidence type="ECO:0000313" key="2">
    <source>
        <dbReference type="Proteomes" id="UP000499080"/>
    </source>
</evidence>
<dbReference type="GO" id="GO:0003676">
    <property type="term" value="F:nucleic acid binding"/>
    <property type="evidence" value="ECO:0007669"/>
    <property type="project" value="InterPro"/>
</dbReference>
<dbReference type="EMBL" id="BGPR01003607">
    <property type="protein sequence ID" value="GBM90295.1"/>
    <property type="molecule type" value="Genomic_DNA"/>
</dbReference>
<gene>
    <name evidence="1" type="ORF">AVEN_90911_1</name>
</gene>
<proteinExistence type="predicted"/>
<dbReference type="Gene3D" id="3.30.420.10">
    <property type="entry name" value="Ribonuclease H-like superfamily/Ribonuclease H"/>
    <property type="match status" value="1"/>
</dbReference>
<sequence length="77" mass="9081">MLAHDKTPVHRSYLVSNYLSKHPIPVLLQLAHSPDLRLTRLFPRITICLRDTDSQVPKKCSVQRRMHRMMWQKEACS</sequence>
<dbReference type="AlphaFoldDB" id="A0A4Y2JKB3"/>